<evidence type="ECO:0000313" key="4">
    <source>
        <dbReference type="EMBL" id="QDB78602.1"/>
    </source>
</evidence>
<dbReference type="Proteomes" id="UP000313948">
    <property type="component" value="Chromosome"/>
</dbReference>
<evidence type="ECO:0000256" key="1">
    <source>
        <dbReference type="ARBA" id="ARBA00023125"/>
    </source>
</evidence>
<dbReference type="InterPro" id="IPR001647">
    <property type="entry name" value="HTH_TetR"/>
</dbReference>
<protein>
    <submittedName>
        <fullName evidence="4">TetR/AcrR family transcriptional regulator</fullName>
    </submittedName>
</protein>
<dbReference type="InterPro" id="IPR041484">
    <property type="entry name" value="TetR_C_25"/>
</dbReference>
<evidence type="ECO:0000259" key="3">
    <source>
        <dbReference type="PROSITE" id="PS50977"/>
    </source>
</evidence>
<dbReference type="PROSITE" id="PS50977">
    <property type="entry name" value="HTH_TETR_2"/>
    <property type="match status" value="1"/>
</dbReference>
<dbReference type="Gene3D" id="1.10.357.10">
    <property type="entry name" value="Tetracycline Repressor, domain 2"/>
    <property type="match status" value="1"/>
</dbReference>
<organism evidence="4 5">
    <name type="scientific">Georgenia wutianyii</name>
    <dbReference type="NCBI Taxonomy" id="2585135"/>
    <lineage>
        <taxon>Bacteria</taxon>
        <taxon>Bacillati</taxon>
        <taxon>Actinomycetota</taxon>
        <taxon>Actinomycetes</taxon>
        <taxon>Micrococcales</taxon>
        <taxon>Bogoriellaceae</taxon>
        <taxon>Georgenia</taxon>
    </lineage>
</organism>
<evidence type="ECO:0000313" key="5">
    <source>
        <dbReference type="Proteomes" id="UP000313948"/>
    </source>
</evidence>
<dbReference type="InterPro" id="IPR009057">
    <property type="entry name" value="Homeodomain-like_sf"/>
</dbReference>
<proteinExistence type="predicted"/>
<dbReference type="RefSeq" id="WP_139947968.1">
    <property type="nucleotide sequence ID" value="NZ_CP040899.1"/>
</dbReference>
<feature type="domain" description="HTH tetR-type" evidence="3">
    <location>
        <begin position="9"/>
        <end position="68"/>
    </location>
</feature>
<sequence length="218" mass="23168">MSSAMAEELTARARIVRAAVRRFAADGMSAPLRTIAADAGVSAGLIIHHFGSADGLRAACDEHVLDVVRTNKQRVFTRSVGAGAMLAQLAEIEGYAPVVGYVLRRLQAGGELAATLVDGFVTDAVEYLAQGEAAGVVRPSRDPAARARVLTEQALGALLLQLPAQQDHLDLDELPGWLRSYPERIVGPLLEVYTEGVLADRTLLDAYLAARESPPSQS</sequence>
<keyword evidence="1 2" id="KW-0238">DNA-binding</keyword>
<accession>A0ABX5VJJ7</accession>
<name>A0ABX5VJJ7_9MICO</name>
<feature type="DNA-binding region" description="H-T-H motif" evidence="2">
    <location>
        <begin position="31"/>
        <end position="50"/>
    </location>
</feature>
<dbReference type="Pfam" id="PF17933">
    <property type="entry name" value="TetR_C_25"/>
    <property type="match status" value="1"/>
</dbReference>
<dbReference type="InterPro" id="IPR036271">
    <property type="entry name" value="Tet_transcr_reg_TetR-rel_C_sf"/>
</dbReference>
<dbReference type="EMBL" id="CP040899">
    <property type="protein sequence ID" value="QDB78602.1"/>
    <property type="molecule type" value="Genomic_DNA"/>
</dbReference>
<dbReference type="SUPFAM" id="SSF48498">
    <property type="entry name" value="Tetracyclin repressor-like, C-terminal domain"/>
    <property type="match status" value="1"/>
</dbReference>
<dbReference type="SUPFAM" id="SSF46689">
    <property type="entry name" value="Homeodomain-like"/>
    <property type="match status" value="1"/>
</dbReference>
<reference evidence="4 5" key="1">
    <citation type="submission" date="2019-05" db="EMBL/GenBank/DDBJ databases">
        <title>Georgenia *** sp. nov., and Georgenia *** sp. nov., isolated from the intestinal contents of plateau pika (Ochotona curzoniae) in the Qinghai-Tibet plateau of China.</title>
        <authorList>
            <person name="Tian Z."/>
        </authorList>
    </citation>
    <scope>NUCLEOTIDE SEQUENCE [LARGE SCALE GENOMIC DNA]</scope>
    <source>
        <strain evidence="4 5">Z294</strain>
    </source>
</reference>
<dbReference type="Pfam" id="PF00440">
    <property type="entry name" value="TetR_N"/>
    <property type="match status" value="1"/>
</dbReference>
<evidence type="ECO:0000256" key="2">
    <source>
        <dbReference type="PROSITE-ProRule" id="PRU00335"/>
    </source>
</evidence>
<gene>
    <name evidence="4" type="ORF">FE251_03810</name>
</gene>
<keyword evidence="5" id="KW-1185">Reference proteome</keyword>